<keyword evidence="2" id="KW-1185">Reference proteome</keyword>
<proteinExistence type="predicted"/>
<evidence type="ECO:0000313" key="1">
    <source>
        <dbReference type="EMBL" id="CAG8533728.1"/>
    </source>
</evidence>
<dbReference type="Proteomes" id="UP000789572">
    <property type="component" value="Unassembled WGS sequence"/>
</dbReference>
<dbReference type="OrthoDB" id="5673at2759"/>
<organism evidence="1 2">
    <name type="scientific">Paraglomus occultum</name>
    <dbReference type="NCBI Taxonomy" id="144539"/>
    <lineage>
        <taxon>Eukaryota</taxon>
        <taxon>Fungi</taxon>
        <taxon>Fungi incertae sedis</taxon>
        <taxon>Mucoromycota</taxon>
        <taxon>Glomeromycotina</taxon>
        <taxon>Glomeromycetes</taxon>
        <taxon>Paraglomerales</taxon>
        <taxon>Paraglomeraceae</taxon>
        <taxon>Paraglomus</taxon>
    </lineage>
</organism>
<dbReference type="GO" id="GO:0033615">
    <property type="term" value="P:mitochondrial proton-transporting ATP synthase complex assembly"/>
    <property type="evidence" value="ECO:0007669"/>
    <property type="project" value="TreeGrafter"/>
</dbReference>
<dbReference type="InterPro" id="IPR023335">
    <property type="entry name" value="ATP12_ortho_dom_sf"/>
</dbReference>
<comment type="caution">
    <text evidence="1">The sequence shown here is derived from an EMBL/GenBank/DDBJ whole genome shotgun (WGS) entry which is preliminary data.</text>
</comment>
<accession>A0A9N9FG59</accession>
<dbReference type="SUPFAM" id="SSF160909">
    <property type="entry name" value="ATP12-like"/>
    <property type="match status" value="1"/>
</dbReference>
<dbReference type="PANTHER" id="PTHR21013">
    <property type="entry name" value="ATP SYNTHASE MITOCHONDRIAL F1 COMPLEX ASSEMBLY FACTOR 2/ATP12 PROTEIN, MITOCHONDRIAL PRECURSOR"/>
    <property type="match status" value="1"/>
</dbReference>
<dbReference type="EMBL" id="CAJVPJ010000524">
    <property type="protein sequence ID" value="CAG8533728.1"/>
    <property type="molecule type" value="Genomic_DNA"/>
</dbReference>
<dbReference type="InterPro" id="IPR011419">
    <property type="entry name" value="ATP12_ATP_synth-F1-assembly"/>
</dbReference>
<dbReference type="GO" id="GO:0005739">
    <property type="term" value="C:mitochondrion"/>
    <property type="evidence" value="ECO:0007669"/>
    <property type="project" value="TreeGrafter"/>
</dbReference>
<dbReference type="Gene3D" id="1.10.3580.10">
    <property type="entry name" value="ATP12 ATPase"/>
    <property type="match status" value="1"/>
</dbReference>
<evidence type="ECO:0000313" key="2">
    <source>
        <dbReference type="Proteomes" id="UP000789572"/>
    </source>
</evidence>
<protein>
    <submittedName>
        <fullName evidence="1">10931_t:CDS:1</fullName>
    </submittedName>
</protein>
<dbReference type="PANTHER" id="PTHR21013:SF10">
    <property type="entry name" value="ATP SYNTHASE MITOCHONDRIAL F1 COMPLEX ASSEMBLY FACTOR 2"/>
    <property type="match status" value="1"/>
</dbReference>
<reference evidence="1" key="1">
    <citation type="submission" date="2021-06" db="EMBL/GenBank/DDBJ databases">
        <authorList>
            <person name="Kallberg Y."/>
            <person name="Tangrot J."/>
            <person name="Rosling A."/>
        </authorList>
    </citation>
    <scope>NUCLEOTIDE SEQUENCE</scope>
    <source>
        <strain evidence="1">IA702</strain>
    </source>
</reference>
<dbReference type="AlphaFoldDB" id="A0A9N9FG59"/>
<sequence>MVNIRRHDFHSQYANYLYGCGTLCSRPYLFPKTFVDLQQQHWDPIVKWAEKHYDIKIELSETDFRHLQLTEAKDKFRGIVNAFDGLKLSAFERATILSNSFLIALGLVEKRLGVEEAVSASLTETNAWIMTWGNVELASDSDQDQLRQQLQSVYLLVDGDDE</sequence>
<name>A0A9N9FG59_9GLOM</name>
<gene>
    <name evidence="1" type="ORF">POCULU_LOCUS4185</name>
</gene>